<dbReference type="Proteomes" id="UP000178405">
    <property type="component" value="Unassembled WGS sequence"/>
</dbReference>
<organism evidence="1 2">
    <name type="scientific">Candidatus Giovannonibacteria bacterium RIFCSPLOWO2_02_44_8</name>
    <dbReference type="NCBI Taxonomy" id="1798355"/>
    <lineage>
        <taxon>Bacteria</taxon>
        <taxon>Candidatus Giovannoniibacteriota</taxon>
    </lineage>
</organism>
<name>A0A1F5XCV4_9BACT</name>
<dbReference type="EMBL" id="MFIH01000014">
    <property type="protein sequence ID" value="OGF85679.1"/>
    <property type="molecule type" value="Genomic_DNA"/>
</dbReference>
<proteinExistence type="predicted"/>
<dbReference type="AlphaFoldDB" id="A0A1F5XCV4"/>
<comment type="caution">
    <text evidence="1">The sequence shown here is derived from an EMBL/GenBank/DDBJ whole genome shotgun (WGS) entry which is preliminary data.</text>
</comment>
<accession>A0A1F5XCV4</accession>
<reference evidence="1 2" key="1">
    <citation type="journal article" date="2016" name="Nat. Commun.">
        <title>Thousands of microbial genomes shed light on interconnected biogeochemical processes in an aquifer system.</title>
        <authorList>
            <person name="Anantharaman K."/>
            <person name="Brown C.T."/>
            <person name="Hug L.A."/>
            <person name="Sharon I."/>
            <person name="Castelle C.J."/>
            <person name="Probst A.J."/>
            <person name="Thomas B.C."/>
            <person name="Singh A."/>
            <person name="Wilkins M.J."/>
            <person name="Karaoz U."/>
            <person name="Brodie E.L."/>
            <person name="Williams K.H."/>
            <person name="Hubbard S.S."/>
            <person name="Banfield J.F."/>
        </authorList>
    </citation>
    <scope>NUCLEOTIDE SEQUENCE [LARGE SCALE GENOMIC DNA]</scope>
</reference>
<sequence>MGNPDVSPVVDDSGKDSLKNKFFTGLDQQMTLQGLSQYVQDFIQQFKDKDPGELSVVVNSIEPLTKLIALLDQNKDRQVIGKSAREKITEALELIPSQSIQDAMGNIMATSREYKNINKAILENSSDFKEQKATEDLQAWYLQTKKELEDQVKGATDINNFLQYLEAFMNDISSGEKGGNRRQEFQDVADSIEPLEEIAGLIESIKKSGEYRTVSKQGKYQDALKRIGPDNIREKVEELIQARDRSNKKGLVDLIDLLSRSPR</sequence>
<protein>
    <submittedName>
        <fullName evidence="1">Uncharacterized protein</fullName>
    </submittedName>
</protein>
<evidence type="ECO:0000313" key="2">
    <source>
        <dbReference type="Proteomes" id="UP000178405"/>
    </source>
</evidence>
<gene>
    <name evidence="1" type="ORF">A2Z63_01935</name>
</gene>
<evidence type="ECO:0000313" key="1">
    <source>
        <dbReference type="EMBL" id="OGF85679.1"/>
    </source>
</evidence>